<proteinExistence type="predicted"/>
<dbReference type="PROSITE" id="PS50077">
    <property type="entry name" value="HEAT_REPEAT"/>
    <property type="match status" value="1"/>
</dbReference>
<organism evidence="1 2">
    <name type="scientific">Euzebya pacifica</name>
    <dbReference type="NCBI Taxonomy" id="1608957"/>
    <lineage>
        <taxon>Bacteria</taxon>
        <taxon>Bacillati</taxon>
        <taxon>Actinomycetota</taxon>
        <taxon>Nitriliruptoria</taxon>
        <taxon>Euzebyales</taxon>
    </lineage>
</organism>
<evidence type="ECO:0000313" key="2">
    <source>
        <dbReference type="Proteomes" id="UP000264006"/>
    </source>
</evidence>
<dbReference type="Proteomes" id="UP000264006">
    <property type="component" value="Chromosome"/>
</dbReference>
<protein>
    <submittedName>
        <fullName evidence="1">DNA alkylation repair enzyme</fullName>
    </submittedName>
</protein>
<accession>A0A346XTS4</accession>
<sequence length="378" mass="41226">MESASVTPVADTLKSRFGPEVVHGLAADLAGVAPTFDVDGFTRMALDGFEDLELTDRSRHIARALAVHLPADPTTAMHTIVAALGAPLGDTLEGMDAFRYMPYGHWVAEHGLADVETALDLQHALTQRFTAEFSIRAFIQQAHEPTMARLRRWAVDENHHVRRLVSEGTRPRLPWAPVLRDFVADPSPILPLLEALKDDPSDYVRRSVANNLNDIAKDHPDLVVRIAQRWWADATDDRQRLVRHALRTLVKRGHAGALAVLGYDPAAPVVVDRVVVEPPVGVIGQRVRVAVDLRTDGPAPTPALVDLVVGFVKADGSVRPKVFKGAALHLEPGVVQQVGKTISLRQHTTRTHHPGTHTVAVQVNGRTVGQLTPFEVVG</sequence>
<gene>
    <name evidence="1" type="ORF">DVS28_a0920</name>
</gene>
<dbReference type="KEGG" id="euz:DVS28_a0920"/>
<keyword evidence="2" id="KW-1185">Reference proteome</keyword>
<reference evidence="1 2" key="1">
    <citation type="submission" date="2018-09" db="EMBL/GenBank/DDBJ databases">
        <title>Complete genome sequence of Euzebya sp. DY32-46 isolated from seawater of Pacific Ocean.</title>
        <authorList>
            <person name="Xu L."/>
            <person name="Wu Y.-H."/>
            <person name="Xu X.-W."/>
        </authorList>
    </citation>
    <scope>NUCLEOTIDE SEQUENCE [LARGE SCALE GENOMIC DNA]</scope>
    <source>
        <strain evidence="1 2">DY32-46</strain>
    </source>
</reference>
<dbReference type="SUPFAM" id="SSF48371">
    <property type="entry name" value="ARM repeat"/>
    <property type="match status" value="1"/>
</dbReference>
<dbReference type="AlphaFoldDB" id="A0A346XTS4"/>
<name>A0A346XTS4_9ACTN</name>
<dbReference type="InterPro" id="IPR021133">
    <property type="entry name" value="HEAT_type_2"/>
</dbReference>
<dbReference type="Gene3D" id="1.25.40.290">
    <property type="entry name" value="ARM repeat domains"/>
    <property type="match status" value="1"/>
</dbReference>
<dbReference type="EMBL" id="CP031165">
    <property type="protein sequence ID" value="AXV05621.1"/>
    <property type="molecule type" value="Genomic_DNA"/>
</dbReference>
<evidence type="ECO:0000313" key="1">
    <source>
        <dbReference type="EMBL" id="AXV05621.1"/>
    </source>
</evidence>
<dbReference type="InterPro" id="IPR016024">
    <property type="entry name" value="ARM-type_fold"/>
</dbReference>